<accession>A0ABY7S1D7</accession>
<evidence type="ECO:0000313" key="2">
    <source>
        <dbReference type="EMBL" id="WCO03108.1"/>
    </source>
</evidence>
<keyword evidence="1" id="KW-1133">Transmembrane helix</keyword>
<name>A0ABY7S1D7_9FLAO</name>
<feature type="transmembrane region" description="Helical" evidence="1">
    <location>
        <begin position="14"/>
        <end position="32"/>
    </location>
</feature>
<protein>
    <submittedName>
        <fullName evidence="2">Uncharacterized protein</fullName>
    </submittedName>
</protein>
<dbReference type="Proteomes" id="UP001202717">
    <property type="component" value="Chromosome"/>
</dbReference>
<keyword evidence="1" id="KW-0812">Transmembrane</keyword>
<gene>
    <name evidence="2" type="ORF">MUN68_006345</name>
</gene>
<dbReference type="EMBL" id="CP116221">
    <property type="protein sequence ID" value="WCO03108.1"/>
    <property type="molecule type" value="Genomic_DNA"/>
</dbReference>
<keyword evidence="1" id="KW-0472">Membrane</keyword>
<organism evidence="2 3">
    <name type="scientific">Psychroserpens ponticola</name>
    <dbReference type="NCBI Taxonomy" id="2932268"/>
    <lineage>
        <taxon>Bacteria</taxon>
        <taxon>Pseudomonadati</taxon>
        <taxon>Bacteroidota</taxon>
        <taxon>Flavobacteriia</taxon>
        <taxon>Flavobacteriales</taxon>
        <taxon>Flavobacteriaceae</taxon>
        <taxon>Psychroserpens</taxon>
    </lineage>
</organism>
<keyword evidence="3" id="KW-1185">Reference proteome</keyword>
<evidence type="ECO:0000313" key="3">
    <source>
        <dbReference type="Proteomes" id="UP001202717"/>
    </source>
</evidence>
<reference evidence="2 3" key="1">
    <citation type="submission" date="2023-01" db="EMBL/GenBank/DDBJ databases">
        <title>Psychroserpens ponticola sp. nov., isolated from seawater.</title>
        <authorList>
            <person name="Kristyanto S."/>
            <person name="Jung J."/>
            <person name="Kim J.M."/>
            <person name="Jeon C.O."/>
        </authorList>
    </citation>
    <scope>NUCLEOTIDE SEQUENCE [LARGE SCALE GENOMIC DNA]</scope>
    <source>
        <strain evidence="2 3">MSW6</strain>
    </source>
</reference>
<dbReference type="RefSeq" id="WP_249994071.1">
    <property type="nucleotide sequence ID" value="NZ_CP116221.1"/>
</dbReference>
<sequence length="102" mass="12073">MKILEFNVDYIPEFSVTLLFSIPYLIFILLISKTIGYYKHSRPFTKTVNNEINIQLLKIAKFDSKNYKSVKKELIVLLNNKNSMQKKEYLKKLIALRDKITI</sequence>
<evidence type="ECO:0000256" key="1">
    <source>
        <dbReference type="SAM" id="Phobius"/>
    </source>
</evidence>
<proteinExistence type="predicted"/>